<dbReference type="Proteomes" id="UP000494256">
    <property type="component" value="Unassembled WGS sequence"/>
</dbReference>
<sequence>MGGSVLTVFTAAAAAVGSATFFRRGCYCLPREKDFLAQRRTRHPLLGRHWLAIVPQVVSTFFCEEEVAFCGWFSLEPSEGQSCSSIQRQKNHLDRFPLPSKSAFLVIATLNEGEARFSLEQELIKRENEETVKRSTSARESQ</sequence>
<dbReference type="OrthoDB" id="203097at2759"/>
<proteinExistence type="predicted"/>
<accession>A0A8S1BKY0</accession>
<protein>
    <recommendedName>
        <fullName evidence="4">Secreted protein</fullName>
    </recommendedName>
</protein>
<name>A0A8S1BKY0_ARCPL</name>
<evidence type="ECO:0000256" key="1">
    <source>
        <dbReference type="SAM" id="SignalP"/>
    </source>
</evidence>
<dbReference type="AlphaFoldDB" id="A0A8S1BKY0"/>
<evidence type="ECO:0008006" key="4">
    <source>
        <dbReference type="Google" id="ProtNLM"/>
    </source>
</evidence>
<dbReference type="EMBL" id="CADEBD010000708">
    <property type="protein sequence ID" value="CAB3259131.1"/>
    <property type="molecule type" value="Genomic_DNA"/>
</dbReference>
<feature type="signal peptide" evidence="1">
    <location>
        <begin position="1"/>
        <end position="18"/>
    </location>
</feature>
<feature type="chain" id="PRO_5035910140" description="Secreted protein" evidence="1">
    <location>
        <begin position="19"/>
        <end position="142"/>
    </location>
</feature>
<gene>
    <name evidence="2" type="ORF">APLA_LOCUS16453</name>
</gene>
<organism evidence="2 3">
    <name type="scientific">Arctia plantaginis</name>
    <name type="common">Wood tiger moth</name>
    <name type="synonym">Phalaena plantaginis</name>
    <dbReference type="NCBI Taxonomy" id="874455"/>
    <lineage>
        <taxon>Eukaryota</taxon>
        <taxon>Metazoa</taxon>
        <taxon>Ecdysozoa</taxon>
        <taxon>Arthropoda</taxon>
        <taxon>Hexapoda</taxon>
        <taxon>Insecta</taxon>
        <taxon>Pterygota</taxon>
        <taxon>Neoptera</taxon>
        <taxon>Endopterygota</taxon>
        <taxon>Lepidoptera</taxon>
        <taxon>Glossata</taxon>
        <taxon>Ditrysia</taxon>
        <taxon>Noctuoidea</taxon>
        <taxon>Erebidae</taxon>
        <taxon>Arctiinae</taxon>
        <taxon>Arctia</taxon>
    </lineage>
</organism>
<comment type="caution">
    <text evidence="2">The sequence shown here is derived from an EMBL/GenBank/DDBJ whole genome shotgun (WGS) entry which is preliminary data.</text>
</comment>
<keyword evidence="1" id="KW-0732">Signal</keyword>
<evidence type="ECO:0000313" key="2">
    <source>
        <dbReference type="EMBL" id="CAB3259131.1"/>
    </source>
</evidence>
<evidence type="ECO:0000313" key="3">
    <source>
        <dbReference type="Proteomes" id="UP000494256"/>
    </source>
</evidence>
<reference evidence="2 3" key="1">
    <citation type="submission" date="2020-04" db="EMBL/GenBank/DDBJ databases">
        <authorList>
            <person name="Wallbank WR R."/>
            <person name="Pardo Diaz C."/>
            <person name="Kozak K."/>
            <person name="Martin S."/>
            <person name="Jiggins C."/>
            <person name="Moest M."/>
            <person name="Warren A I."/>
            <person name="Byers J.R.P. K."/>
            <person name="Montejo-Kovacevich G."/>
            <person name="Yen C E."/>
        </authorList>
    </citation>
    <scope>NUCLEOTIDE SEQUENCE [LARGE SCALE GENOMIC DNA]</scope>
</reference>